<keyword evidence="4 6" id="KW-0560">Oxidoreductase</keyword>
<gene>
    <name evidence="8" type="ORF">LIER_28225</name>
</gene>
<dbReference type="InterPro" id="IPR026992">
    <property type="entry name" value="DIOX_N"/>
</dbReference>
<dbReference type="Pfam" id="PF14226">
    <property type="entry name" value="DIOX_N"/>
    <property type="match status" value="1"/>
</dbReference>
<proteinExistence type="inferred from homology"/>
<dbReference type="Proteomes" id="UP001454036">
    <property type="component" value="Unassembled WGS sequence"/>
</dbReference>
<comment type="similarity">
    <text evidence="1 6">Belongs to the iron/ascorbate-dependent oxidoreductase family.</text>
</comment>
<name>A0AAV3RII9_LITER</name>
<evidence type="ECO:0000256" key="3">
    <source>
        <dbReference type="ARBA" id="ARBA00022896"/>
    </source>
</evidence>
<evidence type="ECO:0000313" key="8">
    <source>
        <dbReference type="EMBL" id="GAA0174950.1"/>
    </source>
</evidence>
<dbReference type="GO" id="GO:0016706">
    <property type="term" value="F:2-oxoglutarate-dependent dioxygenase activity"/>
    <property type="evidence" value="ECO:0007669"/>
    <property type="project" value="UniProtKB-ARBA"/>
</dbReference>
<evidence type="ECO:0000256" key="5">
    <source>
        <dbReference type="ARBA" id="ARBA00023004"/>
    </source>
</evidence>
<reference evidence="8 9" key="1">
    <citation type="submission" date="2024-01" db="EMBL/GenBank/DDBJ databases">
        <title>The complete chloroplast genome sequence of Lithospermum erythrorhizon: insights into the phylogenetic relationship among Boraginaceae species and the maternal lineages of purple gromwells.</title>
        <authorList>
            <person name="Okada T."/>
            <person name="Watanabe K."/>
        </authorList>
    </citation>
    <scope>NUCLEOTIDE SEQUENCE [LARGE SCALE GENOMIC DNA]</scope>
</reference>
<evidence type="ECO:0000256" key="1">
    <source>
        <dbReference type="ARBA" id="ARBA00008056"/>
    </source>
</evidence>
<sequence length="358" mass="40282">MSTDERLRSLKLFDESKAGVKGIADSGTSEIPHIFKNKDVINCLKPSPSQFNIPVIDLEGVEATGYARASTINRVRDACQKWGFFQIINHGVPSSVMAEMMVATRRFHEQDAEVKKQFYSRDNTKTFLYNSNFDLYEAPSTNWRDTFQCILAPHAPDTDKLPTVCRDVMLKYSNYVKNVGLTIFELLSEALGLKPNHLKDMGTAEGLLMLGHYYPPCPEPDMTLGFTSHSDSGFITILLQDEIGGLQVQYENEWIDVPHIPEAFVVNVADMLQLISNDAFRSSFHRVVPKSIGARISVACLFVIITESEISSRLFGPIKELLSDKNSAIYREVTAIDFVNQLYKQGFGNIPTLTYFKL</sequence>
<dbReference type="Gene3D" id="2.60.120.330">
    <property type="entry name" value="B-lactam Antibiotic, Isopenicillin N Synthase, Chain"/>
    <property type="match status" value="1"/>
</dbReference>
<dbReference type="PROSITE" id="PS51471">
    <property type="entry name" value="FE2OG_OXY"/>
    <property type="match status" value="1"/>
</dbReference>
<dbReference type="PANTHER" id="PTHR10209:SF884">
    <property type="entry name" value="1-AMINOCYCLOPROPANE-1-CARBOXYLATE OXIDASE HOMOLOG 1-LIKE"/>
    <property type="match status" value="1"/>
</dbReference>
<dbReference type="InterPro" id="IPR027443">
    <property type="entry name" value="IPNS-like_sf"/>
</dbReference>
<evidence type="ECO:0000256" key="6">
    <source>
        <dbReference type="RuleBase" id="RU003682"/>
    </source>
</evidence>
<dbReference type="Pfam" id="PF03171">
    <property type="entry name" value="2OG-FeII_Oxy"/>
    <property type="match status" value="1"/>
</dbReference>
<organism evidence="8 9">
    <name type="scientific">Lithospermum erythrorhizon</name>
    <name type="common">Purple gromwell</name>
    <name type="synonym">Lithospermum officinale var. erythrorhizon</name>
    <dbReference type="NCBI Taxonomy" id="34254"/>
    <lineage>
        <taxon>Eukaryota</taxon>
        <taxon>Viridiplantae</taxon>
        <taxon>Streptophyta</taxon>
        <taxon>Embryophyta</taxon>
        <taxon>Tracheophyta</taxon>
        <taxon>Spermatophyta</taxon>
        <taxon>Magnoliopsida</taxon>
        <taxon>eudicotyledons</taxon>
        <taxon>Gunneridae</taxon>
        <taxon>Pentapetalae</taxon>
        <taxon>asterids</taxon>
        <taxon>lamiids</taxon>
        <taxon>Boraginales</taxon>
        <taxon>Boraginaceae</taxon>
        <taxon>Boraginoideae</taxon>
        <taxon>Lithospermeae</taxon>
        <taxon>Lithospermum</taxon>
    </lineage>
</organism>
<dbReference type="SUPFAM" id="SSF51197">
    <property type="entry name" value="Clavaminate synthase-like"/>
    <property type="match status" value="1"/>
</dbReference>
<evidence type="ECO:0000256" key="2">
    <source>
        <dbReference type="ARBA" id="ARBA00022723"/>
    </source>
</evidence>
<dbReference type="FunFam" id="2.60.120.330:FF:000005">
    <property type="entry name" value="1-aminocyclopropane-1-carboxylate oxidase homolog 1"/>
    <property type="match status" value="1"/>
</dbReference>
<comment type="caution">
    <text evidence="8">The sequence shown here is derived from an EMBL/GenBank/DDBJ whole genome shotgun (WGS) entry which is preliminary data.</text>
</comment>
<evidence type="ECO:0000313" key="9">
    <source>
        <dbReference type="Proteomes" id="UP001454036"/>
    </source>
</evidence>
<dbReference type="AlphaFoldDB" id="A0AAV3RII9"/>
<dbReference type="PANTHER" id="PTHR10209">
    <property type="entry name" value="OXIDOREDUCTASE, 2OG-FE II OXYGENASE FAMILY PROTEIN"/>
    <property type="match status" value="1"/>
</dbReference>
<dbReference type="InterPro" id="IPR044861">
    <property type="entry name" value="IPNS-like_FE2OG_OXY"/>
</dbReference>
<dbReference type="GO" id="GO:0031418">
    <property type="term" value="F:L-ascorbic acid binding"/>
    <property type="evidence" value="ECO:0007669"/>
    <property type="project" value="UniProtKB-KW"/>
</dbReference>
<dbReference type="EMBL" id="BAABME010009319">
    <property type="protein sequence ID" value="GAA0174950.1"/>
    <property type="molecule type" value="Genomic_DNA"/>
</dbReference>
<evidence type="ECO:0000256" key="4">
    <source>
        <dbReference type="ARBA" id="ARBA00023002"/>
    </source>
</evidence>
<protein>
    <submittedName>
        <fullName evidence="8">Oxidoreductase</fullName>
    </submittedName>
</protein>
<feature type="domain" description="Fe2OG dioxygenase" evidence="7">
    <location>
        <begin position="203"/>
        <end position="305"/>
    </location>
</feature>
<accession>A0AAV3RII9</accession>
<keyword evidence="5 6" id="KW-0408">Iron</keyword>
<evidence type="ECO:0000259" key="7">
    <source>
        <dbReference type="PROSITE" id="PS51471"/>
    </source>
</evidence>
<keyword evidence="2 6" id="KW-0479">Metal-binding</keyword>
<keyword evidence="9" id="KW-1185">Reference proteome</keyword>
<dbReference type="GO" id="GO:0009805">
    <property type="term" value="P:coumarin biosynthetic process"/>
    <property type="evidence" value="ECO:0007669"/>
    <property type="project" value="UniProtKB-ARBA"/>
</dbReference>
<dbReference type="GO" id="GO:0002238">
    <property type="term" value="P:response to molecule of fungal origin"/>
    <property type="evidence" value="ECO:0007669"/>
    <property type="project" value="UniProtKB-ARBA"/>
</dbReference>
<dbReference type="GO" id="GO:0046872">
    <property type="term" value="F:metal ion binding"/>
    <property type="evidence" value="ECO:0007669"/>
    <property type="project" value="UniProtKB-KW"/>
</dbReference>
<keyword evidence="3" id="KW-0847">Vitamin C</keyword>
<dbReference type="InterPro" id="IPR005123">
    <property type="entry name" value="Oxoglu/Fe-dep_dioxygenase_dom"/>
</dbReference>